<evidence type="ECO:0000313" key="2">
    <source>
        <dbReference type="Proteomes" id="UP000805193"/>
    </source>
</evidence>
<accession>A0AC60PHU7</accession>
<name>A0AC60PHU7_IXOPE</name>
<gene>
    <name evidence="1" type="ORF">HPB47_004001</name>
</gene>
<organism evidence="1 2">
    <name type="scientific">Ixodes persulcatus</name>
    <name type="common">Taiga tick</name>
    <dbReference type="NCBI Taxonomy" id="34615"/>
    <lineage>
        <taxon>Eukaryota</taxon>
        <taxon>Metazoa</taxon>
        <taxon>Ecdysozoa</taxon>
        <taxon>Arthropoda</taxon>
        <taxon>Chelicerata</taxon>
        <taxon>Arachnida</taxon>
        <taxon>Acari</taxon>
        <taxon>Parasitiformes</taxon>
        <taxon>Ixodida</taxon>
        <taxon>Ixodoidea</taxon>
        <taxon>Ixodidae</taxon>
        <taxon>Ixodinae</taxon>
        <taxon>Ixodes</taxon>
    </lineage>
</organism>
<comment type="caution">
    <text evidence="1">The sequence shown here is derived from an EMBL/GenBank/DDBJ whole genome shotgun (WGS) entry which is preliminary data.</text>
</comment>
<reference evidence="1 2" key="1">
    <citation type="journal article" date="2020" name="Cell">
        <title>Large-Scale Comparative Analyses of Tick Genomes Elucidate Their Genetic Diversity and Vector Capacities.</title>
        <authorList>
            <consortium name="Tick Genome and Microbiome Consortium (TIGMIC)"/>
            <person name="Jia N."/>
            <person name="Wang J."/>
            <person name="Shi W."/>
            <person name="Du L."/>
            <person name="Sun Y."/>
            <person name="Zhan W."/>
            <person name="Jiang J.F."/>
            <person name="Wang Q."/>
            <person name="Zhang B."/>
            <person name="Ji P."/>
            <person name="Bell-Sakyi L."/>
            <person name="Cui X.M."/>
            <person name="Yuan T.T."/>
            <person name="Jiang B.G."/>
            <person name="Yang W.F."/>
            <person name="Lam T.T."/>
            <person name="Chang Q.C."/>
            <person name="Ding S.J."/>
            <person name="Wang X.J."/>
            <person name="Zhu J.G."/>
            <person name="Ruan X.D."/>
            <person name="Zhao L."/>
            <person name="Wei J.T."/>
            <person name="Ye R.Z."/>
            <person name="Que T.C."/>
            <person name="Du C.H."/>
            <person name="Zhou Y.H."/>
            <person name="Cheng J.X."/>
            <person name="Dai P.F."/>
            <person name="Guo W.B."/>
            <person name="Han X.H."/>
            <person name="Huang E.J."/>
            <person name="Li L.F."/>
            <person name="Wei W."/>
            <person name="Gao Y.C."/>
            <person name="Liu J.Z."/>
            <person name="Shao H.Z."/>
            <person name="Wang X."/>
            <person name="Wang C.C."/>
            <person name="Yang T.C."/>
            <person name="Huo Q.B."/>
            <person name="Li W."/>
            <person name="Chen H.Y."/>
            <person name="Chen S.E."/>
            <person name="Zhou L.G."/>
            <person name="Ni X.B."/>
            <person name="Tian J.H."/>
            <person name="Sheng Y."/>
            <person name="Liu T."/>
            <person name="Pan Y.S."/>
            <person name="Xia L.Y."/>
            <person name="Li J."/>
            <person name="Zhao F."/>
            <person name="Cao W.C."/>
        </authorList>
    </citation>
    <scope>NUCLEOTIDE SEQUENCE [LARGE SCALE GENOMIC DNA]</scope>
    <source>
        <strain evidence="1">Iper-2018</strain>
    </source>
</reference>
<proteinExistence type="predicted"/>
<evidence type="ECO:0000313" key="1">
    <source>
        <dbReference type="EMBL" id="KAG0419583.1"/>
    </source>
</evidence>
<protein>
    <submittedName>
        <fullName evidence="1">Uncharacterized protein</fullName>
    </submittedName>
</protein>
<dbReference type="EMBL" id="JABSTQ010010605">
    <property type="protein sequence ID" value="KAG0419583.1"/>
    <property type="molecule type" value="Genomic_DNA"/>
</dbReference>
<sequence>MELRGSFLMTLDHDLESGERTWRNTCVDHRLRYRLDPKDPVPRPHDVRGQLFISPADSLSPLPRRENQARQLWEVELPYADEDKILQERRTASRDKTPRNDAPGTVPNNLNTDATRIQTRHQAGPDDRQQPRMTLRKLQKLDGGWIPGMRVYSHHPFLALAFVAAAAVLFIYPFVLRFNVYKDTLVALAVSDVIPVHDRMSTVWCTAQELVMNHTFNAHVFREAESAVTRPQNRTLHLNLTMAVPKQTYEYWGFYFIEGSNFTVSVCSRLSGAAFSLIRGSKALGKCLQALENKRLGLEGSDEDEDSDERNQGSSEESDDQSSTISSSEGLMANETLGISVCNNALFHVPLRWTYSCGTAHDRGDHRHNVTYSVKESDFYYMFFASNPPLYVTPNTIVAHFYLDRVVYDERKSYKTDTLVCRNVTNCSLPLDFMSGQYVVVDMSSNATNLSWTSDVLTSRCLPRKNVYFVFYFVFGLFLMMAAFQG</sequence>
<keyword evidence="2" id="KW-1185">Reference proteome</keyword>
<dbReference type="Proteomes" id="UP000805193">
    <property type="component" value="Unassembled WGS sequence"/>
</dbReference>